<feature type="region of interest" description="Disordered" evidence="1">
    <location>
        <begin position="77"/>
        <end position="97"/>
    </location>
</feature>
<evidence type="ECO:0000256" key="2">
    <source>
        <dbReference type="SAM" id="SignalP"/>
    </source>
</evidence>
<dbReference type="Proteomes" id="UP001152321">
    <property type="component" value="Unassembled WGS sequence"/>
</dbReference>
<reference evidence="3" key="1">
    <citation type="submission" date="2022-08" db="EMBL/GenBank/DDBJ databases">
        <title>Novel Bdellovibrio Species Isolated from Svalbard: Designation Bdellovibrio svalbardensis.</title>
        <authorList>
            <person name="Mitchell R.J."/>
            <person name="Choi S.Y."/>
        </authorList>
    </citation>
    <scope>NUCLEOTIDE SEQUENCE</scope>
    <source>
        <strain evidence="3">PAP01</strain>
    </source>
</reference>
<comment type="caution">
    <text evidence="3">The sequence shown here is derived from an EMBL/GenBank/DDBJ whole genome shotgun (WGS) entry which is preliminary data.</text>
</comment>
<organism evidence="3 4">
    <name type="scientific">Bdellovibrio svalbardensis</name>
    <dbReference type="NCBI Taxonomy" id="2972972"/>
    <lineage>
        <taxon>Bacteria</taxon>
        <taxon>Pseudomonadati</taxon>
        <taxon>Bdellovibrionota</taxon>
        <taxon>Bdellovibrionia</taxon>
        <taxon>Bdellovibrionales</taxon>
        <taxon>Pseudobdellovibrionaceae</taxon>
        <taxon>Bdellovibrio</taxon>
    </lineage>
</organism>
<evidence type="ECO:0000313" key="3">
    <source>
        <dbReference type="EMBL" id="MDG0817657.1"/>
    </source>
</evidence>
<keyword evidence="2" id="KW-0732">Signal</keyword>
<gene>
    <name evidence="3" type="ORF">NWE73_14850</name>
</gene>
<sequence>MKSTLLAALVAITFGATLSHAADTAKKSTTSKAPPMEWTAVQRENMAKMHESMATCLRSSKSMSDCRAEMKTSCKEMGKEGCPMHGKGHHGMMSEEW</sequence>
<dbReference type="EMBL" id="JANRMI010000004">
    <property type="protein sequence ID" value="MDG0817657.1"/>
    <property type="molecule type" value="Genomic_DNA"/>
</dbReference>
<evidence type="ECO:0000256" key="1">
    <source>
        <dbReference type="SAM" id="MobiDB-lite"/>
    </source>
</evidence>
<protein>
    <submittedName>
        <fullName evidence="3">Uncharacterized protein</fullName>
    </submittedName>
</protein>
<evidence type="ECO:0000313" key="4">
    <source>
        <dbReference type="Proteomes" id="UP001152321"/>
    </source>
</evidence>
<accession>A0ABT6DLA0</accession>
<dbReference type="RefSeq" id="WP_277579129.1">
    <property type="nucleotide sequence ID" value="NZ_JANRMI010000004.1"/>
</dbReference>
<feature type="chain" id="PRO_5047531200" evidence="2">
    <location>
        <begin position="22"/>
        <end position="97"/>
    </location>
</feature>
<keyword evidence="4" id="KW-1185">Reference proteome</keyword>
<feature type="signal peptide" evidence="2">
    <location>
        <begin position="1"/>
        <end position="21"/>
    </location>
</feature>
<name>A0ABT6DLA0_9BACT</name>
<proteinExistence type="predicted"/>